<proteinExistence type="predicted"/>
<name>A0A179BS28_RHILE</name>
<accession>A0A179BS28</accession>
<dbReference type="EMBL" id="LWBS01000220">
    <property type="protein sequence ID" value="OAP94195.1"/>
    <property type="molecule type" value="Genomic_DNA"/>
</dbReference>
<gene>
    <name evidence="2" type="ORF">A4U53_03040</name>
</gene>
<evidence type="ECO:0000256" key="1">
    <source>
        <dbReference type="SAM" id="MobiDB-lite"/>
    </source>
</evidence>
<feature type="region of interest" description="Disordered" evidence="1">
    <location>
        <begin position="35"/>
        <end position="59"/>
    </location>
</feature>
<organism evidence="2">
    <name type="scientific">Rhizobium leguminosarum</name>
    <dbReference type="NCBI Taxonomy" id="384"/>
    <lineage>
        <taxon>Bacteria</taxon>
        <taxon>Pseudomonadati</taxon>
        <taxon>Pseudomonadota</taxon>
        <taxon>Alphaproteobacteria</taxon>
        <taxon>Hyphomicrobiales</taxon>
        <taxon>Rhizobiaceae</taxon>
        <taxon>Rhizobium/Agrobacterium group</taxon>
        <taxon>Rhizobium</taxon>
    </lineage>
</organism>
<comment type="caution">
    <text evidence="2">The sequence shown here is derived from an EMBL/GenBank/DDBJ whole genome shotgun (WGS) entry which is preliminary data.</text>
</comment>
<reference evidence="2" key="1">
    <citation type="submission" date="2016-04" db="EMBL/GenBank/DDBJ databases">
        <title>Fast-growing isolate from the root nodules of Vavilovia formosa.</title>
        <authorList>
            <person name="Kimeklis A."/>
            <person name="Safronova V."/>
            <person name="Belimov A."/>
            <person name="Andronov E."/>
        </authorList>
    </citation>
    <scope>NUCLEOTIDE SEQUENCE [LARGE SCALE GENOMIC DNA]</scope>
    <source>
        <strain evidence="2">Vaf-46</strain>
    </source>
</reference>
<sequence length="59" mass="6410">MATTASTRTLLRRTSLTLGVSAMLGMGWSTAYGQDSGADRQEAFEPDRLAHQRSLPVEL</sequence>
<dbReference type="AlphaFoldDB" id="A0A179BS28"/>
<feature type="compositionally biased region" description="Basic and acidic residues" evidence="1">
    <location>
        <begin position="37"/>
        <end position="50"/>
    </location>
</feature>
<protein>
    <submittedName>
        <fullName evidence="2">Uncharacterized protein</fullName>
    </submittedName>
</protein>
<evidence type="ECO:0000313" key="2">
    <source>
        <dbReference type="EMBL" id="OAP94195.1"/>
    </source>
</evidence>